<gene>
    <name evidence="1" type="ORF">AG1IA_08347</name>
</gene>
<dbReference type="Proteomes" id="UP000011668">
    <property type="component" value="Unassembled WGS sequence"/>
</dbReference>
<reference evidence="1 2" key="1">
    <citation type="journal article" date="2013" name="Nat. Commun.">
        <title>The evolution and pathogenic mechanisms of the rice sheath blight pathogen.</title>
        <authorList>
            <person name="Zheng A."/>
            <person name="Lin R."/>
            <person name="Xu L."/>
            <person name="Qin P."/>
            <person name="Tang C."/>
            <person name="Ai P."/>
            <person name="Zhang D."/>
            <person name="Liu Y."/>
            <person name="Sun Z."/>
            <person name="Feng H."/>
            <person name="Wang Y."/>
            <person name="Chen Y."/>
            <person name="Liang X."/>
            <person name="Fu R."/>
            <person name="Li Q."/>
            <person name="Zhang J."/>
            <person name="Yu X."/>
            <person name="Xie Z."/>
            <person name="Ding L."/>
            <person name="Guan P."/>
            <person name="Tang J."/>
            <person name="Liang Y."/>
            <person name="Wang S."/>
            <person name="Deng Q."/>
            <person name="Li S."/>
            <person name="Zhu J."/>
            <person name="Wang L."/>
            <person name="Liu H."/>
            <person name="Li P."/>
        </authorList>
    </citation>
    <scope>NUCLEOTIDE SEQUENCE [LARGE SCALE GENOMIC DNA]</scope>
    <source>
        <strain evidence="2">AG-1 IA</strain>
    </source>
</reference>
<accession>L8WI72</accession>
<dbReference type="EMBL" id="AFRT01002527">
    <property type="protein sequence ID" value="ELU37625.1"/>
    <property type="molecule type" value="Genomic_DNA"/>
</dbReference>
<protein>
    <submittedName>
        <fullName evidence="1">Uncharacterized protein</fullName>
    </submittedName>
</protein>
<keyword evidence="2" id="KW-1185">Reference proteome</keyword>
<name>L8WI72_THACA</name>
<evidence type="ECO:0000313" key="2">
    <source>
        <dbReference type="Proteomes" id="UP000011668"/>
    </source>
</evidence>
<dbReference type="AlphaFoldDB" id="L8WI72"/>
<comment type="caution">
    <text evidence="1">The sequence shown here is derived from an EMBL/GenBank/DDBJ whole genome shotgun (WGS) entry which is preliminary data.</text>
</comment>
<sequence length="111" mass="12612">MRCEKTMSDQRFKVLAAKTVPLHEENSNAPTQWNYPCCECPLLNDDQTRKNGNDVRLGGSEWELKSSGISLECGMSSMVHTDKTQCRIKGQRIYIHSCTTWFLVPVLPSSF</sequence>
<organism evidence="1 2">
    <name type="scientific">Thanatephorus cucumeris (strain AG1-IA)</name>
    <name type="common">Rice sheath blight fungus</name>
    <name type="synonym">Rhizoctonia solani</name>
    <dbReference type="NCBI Taxonomy" id="983506"/>
    <lineage>
        <taxon>Eukaryota</taxon>
        <taxon>Fungi</taxon>
        <taxon>Dikarya</taxon>
        <taxon>Basidiomycota</taxon>
        <taxon>Agaricomycotina</taxon>
        <taxon>Agaricomycetes</taxon>
        <taxon>Cantharellales</taxon>
        <taxon>Ceratobasidiaceae</taxon>
        <taxon>Rhizoctonia</taxon>
        <taxon>Rhizoctonia solani AG-1</taxon>
    </lineage>
</organism>
<evidence type="ECO:0000313" key="1">
    <source>
        <dbReference type="EMBL" id="ELU37625.1"/>
    </source>
</evidence>
<dbReference type="HOGENOM" id="CLU_2160131_0_0_1"/>
<proteinExistence type="predicted"/>